<evidence type="ECO:0000313" key="1">
    <source>
        <dbReference type="EMBL" id="KAH7938159.1"/>
    </source>
</evidence>
<proteinExistence type="predicted"/>
<gene>
    <name evidence="1" type="ORF">HPB49_020986</name>
</gene>
<organism evidence="1 2">
    <name type="scientific">Dermacentor silvarum</name>
    <name type="common">Tick</name>
    <dbReference type="NCBI Taxonomy" id="543639"/>
    <lineage>
        <taxon>Eukaryota</taxon>
        <taxon>Metazoa</taxon>
        <taxon>Ecdysozoa</taxon>
        <taxon>Arthropoda</taxon>
        <taxon>Chelicerata</taxon>
        <taxon>Arachnida</taxon>
        <taxon>Acari</taxon>
        <taxon>Parasitiformes</taxon>
        <taxon>Ixodida</taxon>
        <taxon>Ixodoidea</taxon>
        <taxon>Ixodidae</taxon>
        <taxon>Rhipicephalinae</taxon>
        <taxon>Dermacentor</taxon>
    </lineage>
</organism>
<name>A0ACB8CBC4_DERSI</name>
<reference evidence="1" key="1">
    <citation type="submission" date="2020-05" db="EMBL/GenBank/DDBJ databases">
        <title>Large-scale comparative analyses of tick genomes elucidate their genetic diversity and vector capacities.</title>
        <authorList>
            <person name="Jia N."/>
            <person name="Wang J."/>
            <person name="Shi W."/>
            <person name="Du L."/>
            <person name="Sun Y."/>
            <person name="Zhan W."/>
            <person name="Jiang J."/>
            <person name="Wang Q."/>
            <person name="Zhang B."/>
            <person name="Ji P."/>
            <person name="Sakyi L.B."/>
            <person name="Cui X."/>
            <person name="Yuan T."/>
            <person name="Jiang B."/>
            <person name="Yang W."/>
            <person name="Lam T.T.-Y."/>
            <person name="Chang Q."/>
            <person name="Ding S."/>
            <person name="Wang X."/>
            <person name="Zhu J."/>
            <person name="Ruan X."/>
            <person name="Zhao L."/>
            <person name="Wei J."/>
            <person name="Que T."/>
            <person name="Du C."/>
            <person name="Cheng J."/>
            <person name="Dai P."/>
            <person name="Han X."/>
            <person name="Huang E."/>
            <person name="Gao Y."/>
            <person name="Liu J."/>
            <person name="Shao H."/>
            <person name="Ye R."/>
            <person name="Li L."/>
            <person name="Wei W."/>
            <person name="Wang X."/>
            <person name="Wang C."/>
            <person name="Yang T."/>
            <person name="Huo Q."/>
            <person name="Li W."/>
            <person name="Guo W."/>
            <person name="Chen H."/>
            <person name="Zhou L."/>
            <person name="Ni X."/>
            <person name="Tian J."/>
            <person name="Zhou Y."/>
            <person name="Sheng Y."/>
            <person name="Liu T."/>
            <person name="Pan Y."/>
            <person name="Xia L."/>
            <person name="Li J."/>
            <person name="Zhao F."/>
            <person name="Cao W."/>
        </authorList>
    </citation>
    <scope>NUCLEOTIDE SEQUENCE</scope>
    <source>
        <strain evidence="1">Dsil-2018</strain>
    </source>
</reference>
<keyword evidence="2" id="KW-1185">Reference proteome</keyword>
<dbReference type="Proteomes" id="UP000821865">
    <property type="component" value="Chromosome 8"/>
</dbReference>
<sequence length="554" mass="62735">MSTREQRVRTFSKRRSRRHDEPRTDAPSWEYDGRPPSSWLPCAAASGREQGGAETAGRDVDHGSNSKSRRLHSFCKGIAGYGFQQILDIYYLKYRPDEGESATIRTDASSDLVFGTTLRLPGQFFEASPIPPLDVANYASRLGNAMRDVSPILPRQHSRPSFTSRALRDFRSPLQPPYDGPFKVVKRCPKHFVLLLNGREDSVSVDRIKPAFLDTDARGGPMVSRQRLDDDDDDVAPRLLRTFELSARVERRQDGKNGGKSNSSLRLSRMPGSRVLKLAFQPSSSFFSSPASCAWRMRARSNRLLVPRRSLPVAAEQHHGTAYAQLHRYAKTVEDIDLCSKLTFVDDHGHDVPRYVQALRLRCSGDEQLANVVFSTAHKAKGLEFDTVFMADDFYTGDIGQPQHVARTQGKSSPCDERTVSRLCGCLHAERLEEYHVLYVAVTRARRSLRLSRALYFLLVRAQECFEHLRRKPQAETLSCLICHETWMPQGQLVWHREALTVGNRNVAGGTLCKTCALQTTWEPPVEHRFLGWQHMELHNVHRHSMAAILECVL</sequence>
<protein>
    <submittedName>
        <fullName evidence="1">Uncharacterized protein</fullName>
    </submittedName>
</protein>
<comment type="caution">
    <text evidence="1">The sequence shown here is derived from an EMBL/GenBank/DDBJ whole genome shotgun (WGS) entry which is preliminary data.</text>
</comment>
<dbReference type="EMBL" id="CM023477">
    <property type="protein sequence ID" value="KAH7938159.1"/>
    <property type="molecule type" value="Genomic_DNA"/>
</dbReference>
<evidence type="ECO:0000313" key="2">
    <source>
        <dbReference type="Proteomes" id="UP000821865"/>
    </source>
</evidence>
<accession>A0ACB8CBC4</accession>